<sequence>MSTPNRPPLSGFDHVSDWVFDLDNTLYPPEVALFSQIEVKMADYVMRELKVDATRAHHLRSHYWKLYGTTLAGLMHEHQIDPLPFLHEVHDISFDALTPDPMLAQGIRALPGCKIVYTNGSAPYAEQVLAARGLSGLFDGIYGIEHADFHPKPRAEAFDMVFRKAGIRPQEGAMFEDDARNLEVPHRLGMQTVHVAPLALEADHIGHHTNDLSGFLAQLIKAG</sequence>
<reference evidence="1 2" key="1">
    <citation type="submission" date="2023-09" db="EMBL/GenBank/DDBJ databases">
        <title>Thioclava shenzhenensis sp. nov., a multidrug resistant bacteria-antagonizing species isolated from coastal seawater.</title>
        <authorList>
            <person name="Long M."/>
        </authorList>
    </citation>
    <scope>NUCLEOTIDE SEQUENCE [LARGE SCALE GENOMIC DNA]</scope>
    <source>
        <strain evidence="1 2">FTW29</strain>
    </source>
</reference>
<dbReference type="SFLD" id="SFLDS00003">
    <property type="entry name" value="Haloacid_Dehalogenase"/>
    <property type="match status" value="1"/>
</dbReference>
<dbReference type="Pfam" id="PF00702">
    <property type="entry name" value="Hydrolase"/>
    <property type="match status" value="1"/>
</dbReference>
<dbReference type="NCBIfam" id="TIGR01993">
    <property type="entry name" value="Pyr-5-nucltdase"/>
    <property type="match status" value="1"/>
</dbReference>
<protein>
    <submittedName>
        <fullName evidence="1">Pyrimidine 5'-nucleotidase</fullName>
    </submittedName>
</protein>
<dbReference type="InterPro" id="IPR010237">
    <property type="entry name" value="Pyr-5-nucltdase"/>
</dbReference>
<dbReference type="InterPro" id="IPR006439">
    <property type="entry name" value="HAD-SF_hydro_IA"/>
</dbReference>
<dbReference type="Gene3D" id="1.10.150.450">
    <property type="match status" value="1"/>
</dbReference>
<dbReference type="PANTHER" id="PTHR12725">
    <property type="entry name" value="HALOACID DEHALOGENASE-LIKE HYDROLASE"/>
    <property type="match status" value="1"/>
</dbReference>
<dbReference type="RefSeq" id="WP_406720503.1">
    <property type="nucleotide sequence ID" value="NZ_CP135443.1"/>
</dbReference>
<dbReference type="InterPro" id="IPR036412">
    <property type="entry name" value="HAD-like_sf"/>
</dbReference>
<dbReference type="EMBL" id="CP135443">
    <property type="protein sequence ID" value="WRY33094.1"/>
    <property type="molecule type" value="Genomic_DNA"/>
</dbReference>
<dbReference type="SFLD" id="SFLDG01129">
    <property type="entry name" value="C1.5:_HAD__Beta-PGM__Phosphata"/>
    <property type="match status" value="1"/>
</dbReference>
<dbReference type="NCBIfam" id="TIGR01509">
    <property type="entry name" value="HAD-SF-IA-v3"/>
    <property type="match status" value="1"/>
</dbReference>
<dbReference type="CDD" id="cd02604">
    <property type="entry name" value="HAD_5NT"/>
    <property type="match status" value="1"/>
</dbReference>
<accession>A0ABZ1DWF3</accession>
<dbReference type="InterPro" id="IPR023214">
    <property type="entry name" value="HAD_sf"/>
</dbReference>
<evidence type="ECO:0000313" key="2">
    <source>
        <dbReference type="Proteomes" id="UP001623290"/>
    </source>
</evidence>
<dbReference type="SUPFAM" id="SSF56784">
    <property type="entry name" value="HAD-like"/>
    <property type="match status" value="1"/>
</dbReference>
<dbReference type="SFLD" id="SFLDG01132">
    <property type="entry name" value="C1.5.3:_5'-Nucleotidase_Like"/>
    <property type="match status" value="1"/>
</dbReference>
<proteinExistence type="predicted"/>
<name>A0ABZ1DWF3_9RHOB</name>
<keyword evidence="2" id="KW-1185">Reference proteome</keyword>
<gene>
    <name evidence="1" type="ORF">RPE78_10365</name>
</gene>
<evidence type="ECO:0000313" key="1">
    <source>
        <dbReference type="EMBL" id="WRY33094.1"/>
    </source>
</evidence>
<organism evidence="1 2">
    <name type="scientific">Thioclava litoralis</name>
    <dbReference type="NCBI Taxonomy" id="3076557"/>
    <lineage>
        <taxon>Bacteria</taxon>
        <taxon>Pseudomonadati</taxon>
        <taxon>Pseudomonadota</taxon>
        <taxon>Alphaproteobacteria</taxon>
        <taxon>Rhodobacterales</taxon>
        <taxon>Paracoccaceae</taxon>
        <taxon>Thioclava</taxon>
    </lineage>
</organism>
<dbReference type="PANTHER" id="PTHR12725:SF117">
    <property type="entry name" value="HALOACID DEHALOGENASE-LIKE HYDROLASE"/>
    <property type="match status" value="1"/>
</dbReference>
<dbReference type="Proteomes" id="UP001623290">
    <property type="component" value="Chromosome"/>
</dbReference>
<dbReference type="Gene3D" id="3.40.50.1000">
    <property type="entry name" value="HAD superfamily/HAD-like"/>
    <property type="match status" value="1"/>
</dbReference>